<dbReference type="OrthoDB" id="409543at2759"/>
<evidence type="ECO:0000313" key="2">
    <source>
        <dbReference type="EMBL" id="GAQ90994.1"/>
    </source>
</evidence>
<dbReference type="Proteomes" id="UP000054558">
    <property type="component" value="Unassembled WGS sequence"/>
</dbReference>
<protein>
    <submittedName>
        <fullName evidence="2">Uncharacterized protein</fullName>
    </submittedName>
</protein>
<proteinExistence type="predicted"/>
<name>A0A1Y1IJN5_KLENI</name>
<accession>A0A1Y1IJN5</accession>
<gene>
    <name evidence="2" type="ORF">KFL_007120010</name>
</gene>
<reference evidence="2 3" key="1">
    <citation type="journal article" date="2014" name="Nat. Commun.">
        <title>Klebsormidium flaccidum genome reveals primary factors for plant terrestrial adaptation.</title>
        <authorList>
            <person name="Hori K."/>
            <person name="Maruyama F."/>
            <person name="Fujisawa T."/>
            <person name="Togashi T."/>
            <person name="Yamamoto N."/>
            <person name="Seo M."/>
            <person name="Sato S."/>
            <person name="Yamada T."/>
            <person name="Mori H."/>
            <person name="Tajima N."/>
            <person name="Moriyama T."/>
            <person name="Ikeuchi M."/>
            <person name="Watanabe M."/>
            <person name="Wada H."/>
            <person name="Kobayashi K."/>
            <person name="Saito M."/>
            <person name="Masuda T."/>
            <person name="Sasaki-Sekimoto Y."/>
            <person name="Mashiguchi K."/>
            <person name="Awai K."/>
            <person name="Shimojima M."/>
            <person name="Masuda S."/>
            <person name="Iwai M."/>
            <person name="Nobusawa T."/>
            <person name="Narise T."/>
            <person name="Kondo S."/>
            <person name="Saito H."/>
            <person name="Sato R."/>
            <person name="Murakawa M."/>
            <person name="Ihara Y."/>
            <person name="Oshima-Yamada Y."/>
            <person name="Ohtaka K."/>
            <person name="Satoh M."/>
            <person name="Sonobe K."/>
            <person name="Ishii M."/>
            <person name="Ohtani R."/>
            <person name="Kanamori-Sato M."/>
            <person name="Honoki R."/>
            <person name="Miyazaki D."/>
            <person name="Mochizuki H."/>
            <person name="Umetsu J."/>
            <person name="Higashi K."/>
            <person name="Shibata D."/>
            <person name="Kamiya Y."/>
            <person name="Sato N."/>
            <person name="Nakamura Y."/>
            <person name="Tabata S."/>
            <person name="Ida S."/>
            <person name="Kurokawa K."/>
            <person name="Ohta H."/>
        </authorList>
    </citation>
    <scope>NUCLEOTIDE SEQUENCE [LARGE SCALE GENOMIC DNA]</scope>
    <source>
        <strain evidence="2 3">NIES-2285</strain>
    </source>
</reference>
<feature type="non-terminal residue" evidence="2">
    <location>
        <position position="1"/>
    </location>
</feature>
<evidence type="ECO:0000256" key="1">
    <source>
        <dbReference type="SAM" id="MobiDB-lite"/>
    </source>
</evidence>
<dbReference type="Gene3D" id="3.30.40.220">
    <property type="match status" value="2"/>
</dbReference>
<dbReference type="OMA" id="RCAHIAA"/>
<feature type="region of interest" description="Disordered" evidence="1">
    <location>
        <begin position="1"/>
        <end position="63"/>
    </location>
</feature>
<sequence>KRQTYVAKLPGGKRARTEADKERAREYEKTPARKASKLARKEANPERWAQYSKDSRARRRAADPEGYLAKAAADQMRFRNRTRQISFEGEEGSMEQTTAAQIIEEMDSCCFFCGEAHTNEKPLGVHRLDTSGDWTVDNCVPACTLCWNMKRKVDAKTFVERCAHIAAITNGGGVSVFPADIFGDHPGAGEYNGYQCSARKRGIPFELSPSDFQEKLAGDCYICGKANSATHNNGLDRVDSSLGYTFDNVRTACGDCNYMKADTGIDKFLEQVVKIEKRAAITLQYIPKDIKRSTFVLQRN</sequence>
<feature type="compositionally biased region" description="Basic and acidic residues" evidence="1">
    <location>
        <begin position="15"/>
        <end position="31"/>
    </location>
</feature>
<dbReference type="EMBL" id="DF237661">
    <property type="protein sequence ID" value="GAQ90994.1"/>
    <property type="molecule type" value="Genomic_DNA"/>
</dbReference>
<keyword evidence="3" id="KW-1185">Reference proteome</keyword>
<dbReference type="AlphaFoldDB" id="A0A1Y1IJN5"/>
<organism evidence="2 3">
    <name type="scientific">Klebsormidium nitens</name>
    <name type="common">Green alga</name>
    <name type="synonym">Ulothrix nitens</name>
    <dbReference type="NCBI Taxonomy" id="105231"/>
    <lineage>
        <taxon>Eukaryota</taxon>
        <taxon>Viridiplantae</taxon>
        <taxon>Streptophyta</taxon>
        <taxon>Klebsormidiophyceae</taxon>
        <taxon>Klebsormidiales</taxon>
        <taxon>Klebsormidiaceae</taxon>
        <taxon>Klebsormidium</taxon>
    </lineage>
</organism>
<evidence type="ECO:0000313" key="3">
    <source>
        <dbReference type="Proteomes" id="UP000054558"/>
    </source>
</evidence>